<name>A0A445E816_ARAHY</name>
<protein>
    <recommendedName>
        <fullName evidence="3">CCHC-type domain-containing protein</fullName>
    </recommendedName>
</protein>
<dbReference type="InterPro" id="IPR040256">
    <property type="entry name" value="At4g02000-like"/>
</dbReference>
<comment type="caution">
    <text evidence="4">The sequence shown here is derived from an EMBL/GenBank/DDBJ whole genome shotgun (WGS) entry which is preliminary data.</text>
</comment>
<dbReference type="STRING" id="3818.A0A445E816"/>
<dbReference type="PANTHER" id="PTHR31286">
    <property type="entry name" value="GLYCINE-RICH CELL WALL STRUCTURAL PROTEIN 1.8-LIKE"/>
    <property type="match status" value="1"/>
</dbReference>
<keyword evidence="1" id="KW-0862">Zinc</keyword>
<sequence length="632" mass="72098">MAALGGEVLHLDGDQAVEEQQIRKKLVGRILTEKNVNRVTVEKSIKRMWGEPQGLIISSMGTNTYLFNFKHEEDAIRIHGEGPWRVDGHMLSLQWWRPELSFEEVSYNSIAFWVQVHALPLEKLNKSSAERIGTSLGKLLEAEDPYVDGNLLRNFLRVRVEVNALEQLKTGFWYKRNDGSYSWASFKYERLYDYCYNCGRIGHDKRSCKEEKAMAIDNSNLPRYGPDLSALGLRSISSLAEKAGIRQDGNGTKISESNLWVARGKNTQNREWDSEGGREGSPIQEQANTVEAGGTGADLQVTRRFQQQMEIEEMNRKKDTQYLGNSAGQNVGKETKKDKRIVGITLEEGEGEKVIYEKGTGSALKGHFHNLKLKEKGVEPMQVTHKQNKVREIKEMENAEREASESKKPSNSPEERKYWASSTSKPIGINFITEIGLTKGEQNISTMIGIRRKEEEFFKRAMEGDKQDKKEKNELGKRVQGENDLDQRHLWWNYREQAKTVSNYLQAGQQIYSSDDGDLYIVELANEEDEKDEVAKQTESIAETWETELASHINKSLKLKRRRDDEIPMMIEGAENEEEDAESAGLHLRGRKKCRKEAIYEEQEGQVMQIEEEIGKILMAGEAGLNMPPTQP</sequence>
<keyword evidence="1" id="KW-0479">Metal-binding</keyword>
<dbReference type="PROSITE" id="PS50158">
    <property type="entry name" value="ZF_CCHC"/>
    <property type="match status" value="1"/>
</dbReference>
<dbReference type="GO" id="GO:0008270">
    <property type="term" value="F:zinc ion binding"/>
    <property type="evidence" value="ECO:0007669"/>
    <property type="project" value="UniProtKB-KW"/>
</dbReference>
<keyword evidence="1" id="KW-0863">Zinc-finger</keyword>
<dbReference type="InterPro" id="IPR025558">
    <property type="entry name" value="DUF4283"/>
</dbReference>
<dbReference type="InterPro" id="IPR025836">
    <property type="entry name" value="Zn_knuckle_CX2CX4HX4C"/>
</dbReference>
<dbReference type="AlphaFoldDB" id="A0A445E816"/>
<feature type="domain" description="CCHC-type" evidence="3">
    <location>
        <begin position="195"/>
        <end position="210"/>
    </location>
</feature>
<keyword evidence="5" id="KW-1185">Reference proteome</keyword>
<organism evidence="4 5">
    <name type="scientific">Arachis hypogaea</name>
    <name type="common">Peanut</name>
    <dbReference type="NCBI Taxonomy" id="3818"/>
    <lineage>
        <taxon>Eukaryota</taxon>
        <taxon>Viridiplantae</taxon>
        <taxon>Streptophyta</taxon>
        <taxon>Embryophyta</taxon>
        <taxon>Tracheophyta</taxon>
        <taxon>Spermatophyta</taxon>
        <taxon>Magnoliopsida</taxon>
        <taxon>eudicotyledons</taxon>
        <taxon>Gunneridae</taxon>
        <taxon>Pentapetalae</taxon>
        <taxon>rosids</taxon>
        <taxon>fabids</taxon>
        <taxon>Fabales</taxon>
        <taxon>Fabaceae</taxon>
        <taxon>Papilionoideae</taxon>
        <taxon>50 kb inversion clade</taxon>
        <taxon>dalbergioids sensu lato</taxon>
        <taxon>Dalbergieae</taxon>
        <taxon>Pterocarpus clade</taxon>
        <taxon>Arachis</taxon>
    </lineage>
</organism>
<proteinExistence type="predicted"/>
<evidence type="ECO:0000313" key="4">
    <source>
        <dbReference type="EMBL" id="RYR71622.1"/>
    </source>
</evidence>
<gene>
    <name evidence="4" type="ORF">Ahy_A02g005853</name>
</gene>
<dbReference type="Pfam" id="PF14111">
    <property type="entry name" value="DUF4283"/>
    <property type="match status" value="1"/>
</dbReference>
<dbReference type="EMBL" id="SDMP01000002">
    <property type="protein sequence ID" value="RYR71622.1"/>
    <property type="molecule type" value="Genomic_DNA"/>
</dbReference>
<reference evidence="4 5" key="1">
    <citation type="submission" date="2019-01" db="EMBL/GenBank/DDBJ databases">
        <title>Sequencing of cultivated peanut Arachis hypogaea provides insights into genome evolution and oil improvement.</title>
        <authorList>
            <person name="Chen X."/>
        </authorList>
    </citation>
    <scope>NUCLEOTIDE SEQUENCE [LARGE SCALE GENOMIC DNA]</scope>
    <source>
        <strain evidence="5">cv. Fuhuasheng</strain>
        <tissue evidence="4">Leaves</tissue>
    </source>
</reference>
<evidence type="ECO:0000256" key="1">
    <source>
        <dbReference type="PROSITE-ProRule" id="PRU00047"/>
    </source>
</evidence>
<feature type="region of interest" description="Disordered" evidence="2">
    <location>
        <begin position="395"/>
        <end position="420"/>
    </location>
</feature>
<dbReference type="PANTHER" id="PTHR31286:SF178">
    <property type="entry name" value="DUF4283 DOMAIN-CONTAINING PROTEIN"/>
    <property type="match status" value="1"/>
</dbReference>
<evidence type="ECO:0000259" key="3">
    <source>
        <dbReference type="PROSITE" id="PS50158"/>
    </source>
</evidence>
<dbReference type="Proteomes" id="UP000289738">
    <property type="component" value="Chromosome A02"/>
</dbReference>
<feature type="compositionally biased region" description="Basic and acidic residues" evidence="2">
    <location>
        <begin position="395"/>
        <end position="418"/>
    </location>
</feature>
<accession>A0A445E816</accession>
<evidence type="ECO:0000256" key="2">
    <source>
        <dbReference type="SAM" id="MobiDB-lite"/>
    </source>
</evidence>
<dbReference type="GO" id="GO:0003676">
    <property type="term" value="F:nucleic acid binding"/>
    <property type="evidence" value="ECO:0007669"/>
    <property type="project" value="InterPro"/>
</dbReference>
<dbReference type="Pfam" id="PF14392">
    <property type="entry name" value="zf-CCHC_4"/>
    <property type="match status" value="1"/>
</dbReference>
<evidence type="ECO:0000313" key="5">
    <source>
        <dbReference type="Proteomes" id="UP000289738"/>
    </source>
</evidence>
<dbReference type="InterPro" id="IPR001878">
    <property type="entry name" value="Znf_CCHC"/>
</dbReference>